<evidence type="ECO:0008006" key="3">
    <source>
        <dbReference type="Google" id="ProtNLM"/>
    </source>
</evidence>
<dbReference type="EMBL" id="JAPMOS010000066">
    <property type="protein sequence ID" value="KAJ4456588.1"/>
    <property type="molecule type" value="Genomic_DNA"/>
</dbReference>
<reference evidence="1" key="1">
    <citation type="journal article" date="2022" name="bioRxiv">
        <title>Genomics of Preaxostyla Flagellates Illuminates Evolutionary Transitions and the Path Towards Mitochondrial Loss.</title>
        <authorList>
            <person name="Novak L.V.F."/>
            <person name="Treitli S.C."/>
            <person name="Pyrih J."/>
            <person name="Halakuc P."/>
            <person name="Pipaliya S.V."/>
            <person name="Vacek V."/>
            <person name="Brzon O."/>
            <person name="Soukal P."/>
            <person name="Eme L."/>
            <person name="Dacks J.B."/>
            <person name="Karnkowska A."/>
            <person name="Elias M."/>
            <person name="Hampl V."/>
        </authorList>
    </citation>
    <scope>NUCLEOTIDE SEQUENCE</scope>
    <source>
        <strain evidence="1">RCP-MX</strain>
    </source>
</reference>
<organism evidence="1 2">
    <name type="scientific">Paratrimastix pyriformis</name>
    <dbReference type="NCBI Taxonomy" id="342808"/>
    <lineage>
        <taxon>Eukaryota</taxon>
        <taxon>Metamonada</taxon>
        <taxon>Preaxostyla</taxon>
        <taxon>Paratrimastigidae</taxon>
        <taxon>Paratrimastix</taxon>
    </lineage>
</organism>
<dbReference type="InterPro" id="IPR036047">
    <property type="entry name" value="F-box-like_dom_sf"/>
</dbReference>
<gene>
    <name evidence="1" type="ORF">PAPYR_8156</name>
</gene>
<proteinExistence type="predicted"/>
<name>A0ABQ8UEP2_9EUKA</name>
<keyword evidence="2" id="KW-1185">Reference proteome</keyword>
<comment type="caution">
    <text evidence="1">The sequence shown here is derived from an EMBL/GenBank/DDBJ whole genome shotgun (WGS) entry which is preliminary data.</text>
</comment>
<dbReference type="SUPFAM" id="SSF81383">
    <property type="entry name" value="F-box domain"/>
    <property type="match status" value="1"/>
</dbReference>
<accession>A0ABQ8UEP2</accession>
<sequence length="220" mass="25089">MDSLPADLTQYAQLAGTCRAWKTVLDSEDYWTHLSKLFRSEPPPAMRQHPNFSWKLYFRHSVTIDRSFPSLFEEDLRFSPSGRSCECLARHSNWSSLVMNRRFQEATVWLAFGGQADDKRDKWRAGFVLEPRPVSSPNDRYIRPSVVAGRDKIGWGFGSYDQSFGHEGTWSSPRGFPYPNRVALGLGVDKDRSFFAQVRIFSCTAPTCPPPPRNPPLLIA</sequence>
<protein>
    <recommendedName>
        <fullName evidence="3">F-box domain-containing protein</fullName>
    </recommendedName>
</protein>
<evidence type="ECO:0000313" key="2">
    <source>
        <dbReference type="Proteomes" id="UP001141327"/>
    </source>
</evidence>
<evidence type="ECO:0000313" key="1">
    <source>
        <dbReference type="EMBL" id="KAJ4456588.1"/>
    </source>
</evidence>
<dbReference type="Proteomes" id="UP001141327">
    <property type="component" value="Unassembled WGS sequence"/>
</dbReference>